<evidence type="ECO:0000313" key="2">
    <source>
        <dbReference type="EMBL" id="ERJ05311.1"/>
    </source>
</evidence>
<proteinExistence type="predicted"/>
<dbReference type="EMBL" id="AFNT02000037">
    <property type="protein sequence ID" value="ERJ05311.1"/>
    <property type="molecule type" value="Genomic_DNA"/>
</dbReference>
<feature type="domain" description="Ig-like" evidence="1">
    <location>
        <begin position="67"/>
        <end position="151"/>
    </location>
</feature>
<name>U2DZV2_9EURY</name>
<reference evidence="2 3" key="2">
    <citation type="journal article" date="2013" name="PLoS ONE">
        <title>INDIGO - INtegrated Data Warehouse of MIcrobial GenOmes with Examples from the Red Sea Extremophiles.</title>
        <authorList>
            <person name="Alam I."/>
            <person name="Antunes A."/>
            <person name="Kamau A.A."/>
            <person name="Ba Alawi W."/>
            <person name="Kalkatawi M."/>
            <person name="Stingl U."/>
            <person name="Bajic V.B."/>
        </authorList>
    </citation>
    <scope>NUCLEOTIDE SEQUENCE [LARGE SCALE GENOMIC DNA]</scope>
    <source>
        <strain evidence="2 3">SARL4B</strain>
    </source>
</reference>
<dbReference type="PROSITE" id="PS51257">
    <property type="entry name" value="PROKAR_LIPOPROTEIN"/>
    <property type="match status" value="1"/>
</dbReference>
<dbReference type="Pfam" id="PF25942">
    <property type="entry name" value="Ig_halo"/>
    <property type="match status" value="1"/>
</dbReference>
<sequence>MNQRVVLGLILVGVLTAGCVGQPSPTETTADTSADTEYCGPTENGTTIPCDVAEHPPDIKFANHDTRTYEVSVTVTRNGTETVFTENMTATADSIRVFEDVAREPGVYTIDVSLGDGTTGTYDWTVGTEVLHGGTLVGIYITETGSVSITRLQVG</sequence>
<organism evidence="2 3">
    <name type="scientific">Halorhabdus tiamatea SARL4B</name>
    <dbReference type="NCBI Taxonomy" id="1033806"/>
    <lineage>
        <taxon>Archaea</taxon>
        <taxon>Methanobacteriati</taxon>
        <taxon>Methanobacteriota</taxon>
        <taxon>Stenosarchaea group</taxon>
        <taxon>Halobacteria</taxon>
        <taxon>Halobacteriales</taxon>
        <taxon>Haloarculaceae</taxon>
        <taxon>Halorhabdus</taxon>
    </lineage>
</organism>
<accession>U2DZV2</accession>
<dbReference type="AlphaFoldDB" id="U2DZV2"/>
<gene>
    <name evidence="2" type="ORF">HLRTI_002700</name>
</gene>
<protein>
    <submittedName>
        <fullName evidence="2">Membrane lipoprotein</fullName>
    </submittedName>
</protein>
<dbReference type="Proteomes" id="UP000003861">
    <property type="component" value="Unassembled WGS sequence"/>
</dbReference>
<evidence type="ECO:0000259" key="1">
    <source>
        <dbReference type="Pfam" id="PF25942"/>
    </source>
</evidence>
<dbReference type="RefSeq" id="WP_021029651.1">
    <property type="nucleotide sequence ID" value="NC_021921.1"/>
</dbReference>
<dbReference type="InterPro" id="IPR058929">
    <property type="entry name" value="Ig_halo"/>
</dbReference>
<dbReference type="GeneID" id="23800408"/>
<comment type="caution">
    <text evidence="2">The sequence shown here is derived from an EMBL/GenBank/DDBJ whole genome shotgun (WGS) entry which is preliminary data.</text>
</comment>
<evidence type="ECO:0000313" key="3">
    <source>
        <dbReference type="Proteomes" id="UP000003861"/>
    </source>
</evidence>
<keyword evidence="2" id="KW-0449">Lipoprotein</keyword>
<reference evidence="2 3" key="1">
    <citation type="journal article" date="2011" name="J. Bacteriol.">
        <title>Genome sequence of Halorhabdus tiamatea, the first archaeon isolated from a deep-sea anoxic brine lake.</title>
        <authorList>
            <person name="Antunes A."/>
            <person name="Alam I."/>
            <person name="Bajic V.B."/>
            <person name="Stingl U."/>
        </authorList>
    </citation>
    <scope>NUCLEOTIDE SEQUENCE [LARGE SCALE GENOMIC DNA]</scope>
    <source>
        <strain evidence="2 3">SARL4B</strain>
    </source>
</reference>